<evidence type="ECO:0000256" key="9">
    <source>
        <dbReference type="ARBA" id="ARBA00022833"/>
    </source>
</evidence>
<evidence type="ECO:0000256" key="12">
    <source>
        <dbReference type="SAM" id="MobiDB-lite"/>
    </source>
</evidence>
<feature type="transmembrane region" description="Helical" evidence="13">
    <location>
        <begin position="146"/>
        <end position="165"/>
    </location>
</feature>
<dbReference type="PANTHER" id="PTHR45977:SF29">
    <property type="entry name" value="RING-TYPE DOMAIN-CONTAINING PROTEIN"/>
    <property type="match status" value="1"/>
</dbReference>
<evidence type="ECO:0000256" key="3">
    <source>
        <dbReference type="ARBA" id="ARBA00012483"/>
    </source>
</evidence>
<feature type="region of interest" description="Disordered" evidence="12">
    <location>
        <begin position="417"/>
        <end position="473"/>
    </location>
</feature>
<name>A0ABQ7DMZ4_BRACR</name>
<feature type="compositionally biased region" description="Basic and acidic residues" evidence="12">
    <location>
        <begin position="441"/>
        <end position="465"/>
    </location>
</feature>
<protein>
    <recommendedName>
        <fullName evidence="3">RING-type E3 ubiquitin transferase</fullName>
        <ecNumber evidence="3">2.3.2.27</ecNumber>
    </recommendedName>
</protein>
<feature type="region of interest" description="Disordered" evidence="12">
    <location>
        <begin position="38"/>
        <end position="70"/>
    </location>
</feature>
<dbReference type="EMBL" id="QGKV02000649">
    <property type="protein sequence ID" value="KAF3579413.1"/>
    <property type="molecule type" value="Genomic_DNA"/>
</dbReference>
<feature type="transmembrane region" description="Helical" evidence="13">
    <location>
        <begin position="529"/>
        <end position="547"/>
    </location>
</feature>
<feature type="transmembrane region" description="Helical" evidence="13">
    <location>
        <begin position="118"/>
        <end position="140"/>
    </location>
</feature>
<comment type="caution">
    <text evidence="14">The sequence shown here is derived from an EMBL/GenBank/DDBJ whole genome shotgun (WGS) entry which is preliminary data.</text>
</comment>
<evidence type="ECO:0000256" key="6">
    <source>
        <dbReference type="ARBA" id="ARBA00022723"/>
    </source>
</evidence>
<evidence type="ECO:0000256" key="7">
    <source>
        <dbReference type="ARBA" id="ARBA00022771"/>
    </source>
</evidence>
<evidence type="ECO:0000256" key="13">
    <source>
        <dbReference type="SAM" id="Phobius"/>
    </source>
</evidence>
<evidence type="ECO:0000256" key="4">
    <source>
        <dbReference type="ARBA" id="ARBA00022679"/>
    </source>
</evidence>
<evidence type="ECO:0000256" key="5">
    <source>
        <dbReference type="ARBA" id="ARBA00022692"/>
    </source>
</evidence>
<keyword evidence="5 13" id="KW-0812">Transmembrane</keyword>
<dbReference type="EC" id="2.3.2.27" evidence="3"/>
<organism evidence="14 15">
    <name type="scientific">Brassica cretica</name>
    <name type="common">Mustard</name>
    <dbReference type="NCBI Taxonomy" id="69181"/>
    <lineage>
        <taxon>Eukaryota</taxon>
        <taxon>Viridiplantae</taxon>
        <taxon>Streptophyta</taxon>
        <taxon>Embryophyta</taxon>
        <taxon>Tracheophyta</taxon>
        <taxon>Spermatophyta</taxon>
        <taxon>Magnoliopsida</taxon>
        <taxon>eudicotyledons</taxon>
        <taxon>Gunneridae</taxon>
        <taxon>Pentapetalae</taxon>
        <taxon>rosids</taxon>
        <taxon>malvids</taxon>
        <taxon>Brassicales</taxon>
        <taxon>Brassicaceae</taxon>
        <taxon>Brassiceae</taxon>
        <taxon>Brassica</taxon>
    </lineage>
</organism>
<feature type="region of interest" description="Disordered" evidence="12">
    <location>
        <begin position="173"/>
        <end position="204"/>
    </location>
</feature>
<evidence type="ECO:0000313" key="15">
    <source>
        <dbReference type="Proteomes" id="UP000266723"/>
    </source>
</evidence>
<evidence type="ECO:0000256" key="10">
    <source>
        <dbReference type="ARBA" id="ARBA00022989"/>
    </source>
</evidence>
<comment type="subcellular location">
    <subcellularLocation>
        <location evidence="2">Membrane</location>
        <topology evidence="2">Multi-pass membrane protein</topology>
    </subcellularLocation>
</comment>
<sequence>MIIIRPKSVSPSVYSLSTPTPRLFHFIFSPPPPSSHAIDPAPLLLSGDENEGSNSNGGGEQRRSSSVRRPGLREAARLLSRASSGGGRAMREPSMVVREVAAEQLEERQSDWAYLKPIVVLDIVWNLAFVSVAGAILVMARNEHPIMPLRVWLLGYALQCVLVEYRRRNRVRNNRTPRSRSSSSSSSMEEDALGSRRNSHEEKEKSVAPKEMVRVFPWIIWFLWKNRNGVVFDGVAKEADMLVQKATEEAEFWFMARATLECRKAFFNSADLDEARHLTVLWAIESMSSHRKNKIIFAVEDSTTVEMITRPRVGAFLIAQSVTKELRTQSYVATGPPRWLWTLLDIVSHVTIWSHRSNENHSGYQVLRGYQKFWVPLPQLEVIIRPKSVSPSFYSLSTPTPSTHPHHLLAAATVIRRHRSSASASERRRERGKQQQRRRRTTEIIIREETRAEGSRKAAEPSEQRRRARDAGAVYGREGGCGGALEERQSDWAYSKPIVVLDIVWNLAFVSVARAILVMARNEHPIMPLRVWLLGYALHMVCVLVEYRRRDKVRNNRTPSSSSSSSSMEVP</sequence>
<evidence type="ECO:0000256" key="11">
    <source>
        <dbReference type="ARBA" id="ARBA00023136"/>
    </source>
</evidence>
<evidence type="ECO:0000256" key="8">
    <source>
        <dbReference type="ARBA" id="ARBA00022786"/>
    </source>
</evidence>
<accession>A0ABQ7DMZ4</accession>
<gene>
    <name evidence="14" type="ORF">DY000_02030436</name>
</gene>
<feature type="transmembrane region" description="Helical" evidence="13">
    <location>
        <begin position="498"/>
        <end position="517"/>
    </location>
</feature>
<keyword evidence="4" id="KW-0808">Transferase</keyword>
<keyword evidence="10 13" id="KW-1133">Transmembrane helix</keyword>
<keyword evidence="7" id="KW-0863">Zinc-finger</keyword>
<comment type="catalytic activity">
    <reaction evidence="1">
        <text>S-ubiquitinyl-[E2 ubiquitin-conjugating enzyme]-L-cysteine + [acceptor protein]-L-lysine = [E2 ubiquitin-conjugating enzyme]-L-cysteine + N(6)-ubiquitinyl-[acceptor protein]-L-lysine.</text>
        <dbReference type="EC" id="2.3.2.27"/>
    </reaction>
</comment>
<evidence type="ECO:0000256" key="2">
    <source>
        <dbReference type="ARBA" id="ARBA00004141"/>
    </source>
</evidence>
<keyword evidence="15" id="KW-1185">Reference proteome</keyword>
<dbReference type="Proteomes" id="UP000266723">
    <property type="component" value="Unassembled WGS sequence"/>
</dbReference>
<dbReference type="PANTHER" id="PTHR45977">
    <property type="entry name" value="TARGET OF ERK KINASE MPK-1"/>
    <property type="match status" value="1"/>
</dbReference>
<reference evidence="14 15" key="1">
    <citation type="journal article" date="2020" name="BMC Genomics">
        <title>Intraspecific diversification of the crop wild relative Brassica cretica Lam. using demographic model selection.</title>
        <authorList>
            <person name="Kioukis A."/>
            <person name="Michalopoulou V.A."/>
            <person name="Briers L."/>
            <person name="Pirintsos S."/>
            <person name="Studholme D.J."/>
            <person name="Pavlidis P."/>
            <person name="Sarris P.F."/>
        </authorList>
    </citation>
    <scope>NUCLEOTIDE SEQUENCE [LARGE SCALE GENOMIC DNA]</scope>
    <source>
        <strain evidence="15">cv. PFS-1207/04</strain>
    </source>
</reference>
<keyword evidence="9" id="KW-0862">Zinc</keyword>
<proteinExistence type="predicted"/>
<evidence type="ECO:0000313" key="14">
    <source>
        <dbReference type="EMBL" id="KAF3579413.1"/>
    </source>
</evidence>
<keyword evidence="11 13" id="KW-0472">Membrane</keyword>
<evidence type="ECO:0000256" key="1">
    <source>
        <dbReference type="ARBA" id="ARBA00000900"/>
    </source>
</evidence>
<keyword evidence="8" id="KW-0833">Ubl conjugation pathway</keyword>
<keyword evidence="6" id="KW-0479">Metal-binding</keyword>